<proteinExistence type="predicted"/>
<feature type="compositionally biased region" description="Acidic residues" evidence="1">
    <location>
        <begin position="183"/>
        <end position="203"/>
    </location>
</feature>
<feature type="compositionally biased region" description="Low complexity" evidence="1">
    <location>
        <begin position="120"/>
        <end position="147"/>
    </location>
</feature>
<evidence type="ECO:0000313" key="2">
    <source>
        <dbReference type="EMBL" id="TNN75965.1"/>
    </source>
</evidence>
<evidence type="ECO:0000256" key="1">
    <source>
        <dbReference type="SAM" id="MobiDB-lite"/>
    </source>
</evidence>
<evidence type="ECO:0000313" key="3">
    <source>
        <dbReference type="Proteomes" id="UP000314294"/>
    </source>
</evidence>
<organism evidence="2 3">
    <name type="scientific">Liparis tanakae</name>
    <name type="common">Tanaka's snailfish</name>
    <dbReference type="NCBI Taxonomy" id="230148"/>
    <lineage>
        <taxon>Eukaryota</taxon>
        <taxon>Metazoa</taxon>
        <taxon>Chordata</taxon>
        <taxon>Craniata</taxon>
        <taxon>Vertebrata</taxon>
        <taxon>Euteleostomi</taxon>
        <taxon>Actinopterygii</taxon>
        <taxon>Neopterygii</taxon>
        <taxon>Teleostei</taxon>
        <taxon>Neoteleostei</taxon>
        <taxon>Acanthomorphata</taxon>
        <taxon>Eupercaria</taxon>
        <taxon>Perciformes</taxon>
        <taxon>Cottioidei</taxon>
        <taxon>Cottales</taxon>
        <taxon>Liparidae</taxon>
        <taxon>Liparis</taxon>
    </lineage>
</organism>
<accession>A0A4Z2IEH1</accession>
<gene>
    <name evidence="2" type="ORF">EYF80_013728</name>
</gene>
<feature type="region of interest" description="Disordered" evidence="1">
    <location>
        <begin position="1"/>
        <end position="35"/>
    </location>
</feature>
<comment type="caution">
    <text evidence="2">The sequence shown here is derived from an EMBL/GenBank/DDBJ whole genome shotgun (WGS) entry which is preliminary data.</text>
</comment>
<dbReference type="Proteomes" id="UP000314294">
    <property type="component" value="Unassembled WGS sequence"/>
</dbReference>
<name>A0A4Z2IEH1_9TELE</name>
<sequence>MTRGWRGGGEGGGEEEERRRRRGGGGGGGGLQQAKEKGWFTGEVIDLKRANTVPKDIYTVLYSNTLQGWPSIETLMDSASSCWTNFLPPDSLMFTSYESRPLQGSSFVLTSRHIFISASSTSSTSSTSRGACASSSRSSTTAAAGGSVPRRPCLRSSLSWMKLVNIWVSMNTSRKRLRLLDDAAGEEEDEEEEGLGEAGEEMDSSSRSAPPMKRE</sequence>
<dbReference type="EMBL" id="SRLO01000097">
    <property type="protein sequence ID" value="TNN75965.1"/>
    <property type="molecule type" value="Genomic_DNA"/>
</dbReference>
<feature type="region of interest" description="Disordered" evidence="1">
    <location>
        <begin position="181"/>
        <end position="215"/>
    </location>
</feature>
<dbReference type="AlphaFoldDB" id="A0A4Z2IEH1"/>
<reference evidence="2 3" key="1">
    <citation type="submission" date="2019-03" db="EMBL/GenBank/DDBJ databases">
        <title>First draft genome of Liparis tanakae, snailfish: a comprehensive survey of snailfish specific genes.</title>
        <authorList>
            <person name="Kim W."/>
            <person name="Song I."/>
            <person name="Jeong J.-H."/>
            <person name="Kim D."/>
            <person name="Kim S."/>
            <person name="Ryu S."/>
            <person name="Song J.Y."/>
            <person name="Lee S.K."/>
        </authorList>
    </citation>
    <scope>NUCLEOTIDE SEQUENCE [LARGE SCALE GENOMIC DNA]</scope>
    <source>
        <tissue evidence="2">Muscle</tissue>
    </source>
</reference>
<protein>
    <submittedName>
        <fullName evidence="2">Uncharacterized protein</fullName>
    </submittedName>
</protein>
<feature type="compositionally biased region" description="Gly residues" evidence="1">
    <location>
        <begin position="1"/>
        <end position="11"/>
    </location>
</feature>
<keyword evidence="3" id="KW-1185">Reference proteome</keyword>
<feature type="region of interest" description="Disordered" evidence="1">
    <location>
        <begin position="120"/>
        <end position="150"/>
    </location>
</feature>